<reference evidence="1" key="1">
    <citation type="submission" date="2006-10" db="EMBL/GenBank/DDBJ databases">
        <authorList>
            <person name="Amadeo P."/>
            <person name="Zhao Q."/>
            <person name="Wortman J."/>
            <person name="Fraser-Liggett C."/>
            <person name="Carlton J."/>
        </authorList>
    </citation>
    <scope>NUCLEOTIDE SEQUENCE</scope>
    <source>
        <strain evidence="1">G3</strain>
    </source>
</reference>
<proteinExistence type="predicted"/>
<organism evidence="1 2">
    <name type="scientific">Trichomonas vaginalis (strain ATCC PRA-98 / G3)</name>
    <dbReference type="NCBI Taxonomy" id="412133"/>
    <lineage>
        <taxon>Eukaryota</taxon>
        <taxon>Metamonada</taxon>
        <taxon>Parabasalia</taxon>
        <taxon>Trichomonadida</taxon>
        <taxon>Trichomonadidae</taxon>
        <taxon>Trichomonas</taxon>
    </lineage>
</organism>
<dbReference type="VEuPathDB" id="TrichDB:TVAGG3_0216280"/>
<dbReference type="RefSeq" id="XP_001314233.1">
    <property type="nucleotide sequence ID" value="XM_001314218.1"/>
</dbReference>
<dbReference type="Proteomes" id="UP000001542">
    <property type="component" value="Unassembled WGS sequence"/>
</dbReference>
<evidence type="ECO:0000313" key="1">
    <source>
        <dbReference type="EMBL" id="EAY01616.1"/>
    </source>
</evidence>
<dbReference type="VEuPathDB" id="TrichDB:TVAG_292490"/>
<reference evidence="1" key="2">
    <citation type="journal article" date="2007" name="Science">
        <title>Draft genome sequence of the sexually transmitted pathogen Trichomonas vaginalis.</title>
        <authorList>
            <person name="Carlton J.M."/>
            <person name="Hirt R.P."/>
            <person name="Silva J.C."/>
            <person name="Delcher A.L."/>
            <person name="Schatz M."/>
            <person name="Zhao Q."/>
            <person name="Wortman J.R."/>
            <person name="Bidwell S.L."/>
            <person name="Alsmark U.C.M."/>
            <person name="Besteiro S."/>
            <person name="Sicheritz-Ponten T."/>
            <person name="Noel C.J."/>
            <person name="Dacks J.B."/>
            <person name="Foster P.G."/>
            <person name="Simillion C."/>
            <person name="Van de Peer Y."/>
            <person name="Miranda-Saavedra D."/>
            <person name="Barton G.J."/>
            <person name="Westrop G.D."/>
            <person name="Mueller S."/>
            <person name="Dessi D."/>
            <person name="Fiori P.L."/>
            <person name="Ren Q."/>
            <person name="Paulsen I."/>
            <person name="Zhang H."/>
            <person name="Bastida-Corcuera F.D."/>
            <person name="Simoes-Barbosa A."/>
            <person name="Brown M.T."/>
            <person name="Hayes R.D."/>
            <person name="Mukherjee M."/>
            <person name="Okumura C.Y."/>
            <person name="Schneider R."/>
            <person name="Smith A.J."/>
            <person name="Vanacova S."/>
            <person name="Villalvazo M."/>
            <person name="Haas B.J."/>
            <person name="Pertea M."/>
            <person name="Feldblyum T.V."/>
            <person name="Utterback T.R."/>
            <person name="Shu C.L."/>
            <person name="Osoegawa K."/>
            <person name="de Jong P.J."/>
            <person name="Hrdy I."/>
            <person name="Horvathova L."/>
            <person name="Zubacova Z."/>
            <person name="Dolezal P."/>
            <person name="Malik S.B."/>
            <person name="Logsdon J.M. Jr."/>
            <person name="Henze K."/>
            <person name="Gupta A."/>
            <person name="Wang C.C."/>
            <person name="Dunne R.L."/>
            <person name="Upcroft J.A."/>
            <person name="Upcroft P."/>
            <person name="White O."/>
            <person name="Salzberg S.L."/>
            <person name="Tang P."/>
            <person name="Chiu C.-H."/>
            <person name="Lee Y.-S."/>
            <person name="Embley T.M."/>
            <person name="Coombs G.H."/>
            <person name="Mottram J.C."/>
            <person name="Tachezy J."/>
            <person name="Fraser-Liggett C.M."/>
            <person name="Johnson P.J."/>
        </authorList>
    </citation>
    <scope>NUCLEOTIDE SEQUENCE [LARGE SCALE GENOMIC DNA]</scope>
    <source>
        <strain evidence="1">G3</strain>
    </source>
</reference>
<dbReference type="InParanoid" id="A2F0C1"/>
<sequence length="940" mass="108887">MTEDPLKQADGDNRGLGEVLHSVLSTCERELQSVISPTVRMSTKKNVMHSLLKTEILLARFLVLYRWVKKSETTKIYNQIKNAFEENTQKVRKKYRQIRNAIKTDSDLKTFEFIPQVQPIEEIVFNTSPRNIYLCLLQQKIPSEITSISLKNKTIFVTSNGYYNYSVKISHNGGLHFSSLNLLFPTTEKFSTKILLILSQIVEKSESLFYDIHTWLKRLYTIGQFVLMCEKLKKHEKIFGYSLRQSDGSVHIIFGANVDYQVEFNMSPTDCGICIFSSKPLERPDKTKSFYKAIFANSYPDIVPILSEMRDIAHYSIISSVSNRLSHAFVVAGFPSFMCECTRTEIVVKLNGRDFCRVFLSRFDSNVETEIFDDIGVSGPELVHCLSCDECERISISHSLYLVSVVRDLLNLVEFRIAQSFAPPIPVKSVQPRAIRFSFAPDFVIKLSDTRGRPRLDVISNDGVVTSTNEMILLNETKHLFDTRNKLLNAVLSAKPAVVILQLQKFLFNEGIESHAENNKIHFQIQPFECVEFRCDMTGYWTLFFVKPLPLHDDATVCIHGNGFSSDFCQWLKRLITVIGLELGLVSQLESISMMKNIISKFCTENKLQFSNLFQNTTRRLNLTVNNVQFIEKKRNVEHFKLVGYRHAHLSFETLLNTFDLFSTRIDNSMYLTPSLVTIHKAFADRPNWSIQMHEQFKVLLIFMRRHMMKINFNSFINLHVQISVTDEDLQIPMHKFVYQHTITIMQIEDMRKSVEEFFALLYCLEKYGFQKHENYKTEISRKGQVKKEPMIRYLPQTFGELTVNVLITTKGPQFEFQGRPSDDANKFMNLLGDGMQGFLFKRLIGFYMIDPQLGFDISIWIPKIMKTQKFDCEESLKTIKPDLQTKIFRMKIIKIEDPSFIGVEISKQNDVLRLICVYNGNQVEQFSEFRTLTNFINAL</sequence>
<dbReference type="KEGG" id="tva:4759445"/>
<dbReference type="EMBL" id="DS113561">
    <property type="protein sequence ID" value="EAY01616.1"/>
    <property type="molecule type" value="Genomic_DNA"/>
</dbReference>
<name>A2F0C1_TRIV3</name>
<keyword evidence="2" id="KW-1185">Reference proteome</keyword>
<accession>A2F0C1</accession>
<protein>
    <submittedName>
        <fullName evidence="1">Uncharacterized protein</fullName>
    </submittedName>
</protein>
<dbReference type="AlphaFoldDB" id="A2F0C1"/>
<evidence type="ECO:0000313" key="2">
    <source>
        <dbReference type="Proteomes" id="UP000001542"/>
    </source>
</evidence>
<gene>
    <name evidence="1" type="ORF">TVAG_292490</name>
</gene>